<keyword evidence="4" id="KW-1185">Reference proteome</keyword>
<comment type="similarity">
    <text evidence="1">Belongs to the YggT family.</text>
</comment>
<keyword evidence="2" id="KW-1133">Transmembrane helix</keyword>
<dbReference type="PANTHER" id="PTHR33219:SF14">
    <property type="entry name" value="PROTEIN COFACTOR ASSEMBLY OF COMPLEX C SUBUNIT B CCB3, CHLOROPLASTIC-RELATED"/>
    <property type="match status" value="1"/>
</dbReference>
<dbReference type="InterPro" id="IPR003425">
    <property type="entry name" value="CCB3/YggT"/>
</dbReference>
<dbReference type="EMBL" id="JACIJC010000001">
    <property type="protein sequence ID" value="MBB5684119.1"/>
    <property type="molecule type" value="Genomic_DNA"/>
</dbReference>
<dbReference type="AlphaFoldDB" id="A0A7W9AED7"/>
<comment type="caution">
    <text evidence="3">The sequence shown here is derived from an EMBL/GenBank/DDBJ whole genome shotgun (WGS) entry which is preliminary data.</text>
</comment>
<dbReference type="Pfam" id="PF02325">
    <property type="entry name" value="CCB3_YggT"/>
    <property type="match status" value="1"/>
</dbReference>
<feature type="transmembrane region" description="Helical" evidence="2">
    <location>
        <begin position="71"/>
        <end position="92"/>
    </location>
</feature>
<sequence>MILLLQTIDFLLMIFTYIIVIQAVLSWLVAFNVINMQSQFVRNLLEALHRMTEPFYRPIRKIMPDLGMLDLSPLVVLLILMFLRGTLIPYLITMFANQGLG</sequence>
<evidence type="ECO:0000313" key="3">
    <source>
        <dbReference type="EMBL" id="MBB5684119.1"/>
    </source>
</evidence>
<dbReference type="GO" id="GO:0016020">
    <property type="term" value="C:membrane"/>
    <property type="evidence" value="ECO:0007669"/>
    <property type="project" value="InterPro"/>
</dbReference>
<keyword evidence="2" id="KW-0472">Membrane</keyword>
<dbReference type="PANTHER" id="PTHR33219">
    <property type="entry name" value="YLMG HOMOLOG PROTEIN 2, CHLOROPLASTIC"/>
    <property type="match status" value="1"/>
</dbReference>
<evidence type="ECO:0000256" key="2">
    <source>
        <dbReference type="SAM" id="Phobius"/>
    </source>
</evidence>
<dbReference type="Proteomes" id="UP000549617">
    <property type="component" value="Unassembled WGS sequence"/>
</dbReference>
<accession>A0A7W9AED7</accession>
<evidence type="ECO:0000256" key="1">
    <source>
        <dbReference type="ARBA" id="ARBA00010894"/>
    </source>
</evidence>
<protein>
    <submittedName>
        <fullName evidence="3">YggT family protein</fullName>
    </submittedName>
</protein>
<dbReference type="RefSeq" id="WP_184014376.1">
    <property type="nucleotide sequence ID" value="NZ_JACIJC010000001.1"/>
</dbReference>
<keyword evidence="2" id="KW-0812">Transmembrane</keyword>
<organism evidence="3 4">
    <name type="scientific">Sphingobium boeckii</name>
    <dbReference type="NCBI Taxonomy" id="1082345"/>
    <lineage>
        <taxon>Bacteria</taxon>
        <taxon>Pseudomonadati</taxon>
        <taxon>Pseudomonadota</taxon>
        <taxon>Alphaproteobacteria</taxon>
        <taxon>Sphingomonadales</taxon>
        <taxon>Sphingomonadaceae</taxon>
        <taxon>Sphingobium</taxon>
    </lineage>
</organism>
<feature type="transmembrane region" description="Helical" evidence="2">
    <location>
        <begin position="12"/>
        <end position="34"/>
    </location>
</feature>
<proteinExistence type="inferred from homology"/>
<gene>
    <name evidence="3" type="ORF">FHS49_000110</name>
</gene>
<evidence type="ECO:0000313" key="4">
    <source>
        <dbReference type="Proteomes" id="UP000549617"/>
    </source>
</evidence>
<name>A0A7W9AED7_9SPHN</name>
<reference evidence="3 4" key="1">
    <citation type="submission" date="2020-08" db="EMBL/GenBank/DDBJ databases">
        <title>Genomic Encyclopedia of Type Strains, Phase IV (KMG-IV): sequencing the most valuable type-strain genomes for metagenomic binning, comparative biology and taxonomic classification.</title>
        <authorList>
            <person name="Goeker M."/>
        </authorList>
    </citation>
    <scope>NUCLEOTIDE SEQUENCE [LARGE SCALE GENOMIC DNA]</scope>
    <source>
        <strain evidence="3 4">DSM 25079</strain>
    </source>
</reference>